<protein>
    <submittedName>
        <fullName evidence="1">Uncharacterized protein</fullName>
    </submittedName>
</protein>
<sequence>MLHSTSVNLPIVDSQVSYKWTILYACSYAGQ</sequence>
<dbReference type="EMBL" id="GBXM01035174">
    <property type="protein sequence ID" value="JAH73403.1"/>
    <property type="molecule type" value="Transcribed_RNA"/>
</dbReference>
<dbReference type="AlphaFoldDB" id="A0A0E9V856"/>
<accession>A0A0E9V856</accession>
<reference evidence="1" key="1">
    <citation type="submission" date="2014-11" db="EMBL/GenBank/DDBJ databases">
        <authorList>
            <person name="Amaro Gonzalez C."/>
        </authorList>
    </citation>
    <scope>NUCLEOTIDE SEQUENCE</scope>
</reference>
<organism evidence="1">
    <name type="scientific">Anguilla anguilla</name>
    <name type="common">European freshwater eel</name>
    <name type="synonym">Muraena anguilla</name>
    <dbReference type="NCBI Taxonomy" id="7936"/>
    <lineage>
        <taxon>Eukaryota</taxon>
        <taxon>Metazoa</taxon>
        <taxon>Chordata</taxon>
        <taxon>Craniata</taxon>
        <taxon>Vertebrata</taxon>
        <taxon>Euteleostomi</taxon>
        <taxon>Actinopterygii</taxon>
        <taxon>Neopterygii</taxon>
        <taxon>Teleostei</taxon>
        <taxon>Anguilliformes</taxon>
        <taxon>Anguillidae</taxon>
        <taxon>Anguilla</taxon>
    </lineage>
</organism>
<name>A0A0E9V856_ANGAN</name>
<dbReference type="EMBL" id="GBXM01035179">
    <property type="protein sequence ID" value="JAH73398.1"/>
    <property type="molecule type" value="Transcribed_RNA"/>
</dbReference>
<evidence type="ECO:0000313" key="1">
    <source>
        <dbReference type="EMBL" id="JAH73403.1"/>
    </source>
</evidence>
<proteinExistence type="predicted"/>
<dbReference type="EMBL" id="GBXM01048219">
    <property type="protein sequence ID" value="JAH60358.1"/>
    <property type="molecule type" value="Transcribed_RNA"/>
</dbReference>
<reference evidence="1" key="2">
    <citation type="journal article" date="2015" name="Fish Shellfish Immunol.">
        <title>Early steps in the European eel (Anguilla anguilla)-Vibrio vulnificus interaction in the gills: Role of the RtxA13 toxin.</title>
        <authorList>
            <person name="Callol A."/>
            <person name="Pajuelo D."/>
            <person name="Ebbesson L."/>
            <person name="Teles M."/>
            <person name="MacKenzie S."/>
            <person name="Amaro C."/>
        </authorList>
    </citation>
    <scope>NUCLEOTIDE SEQUENCE</scope>
</reference>